<dbReference type="Pfam" id="PF00226">
    <property type="entry name" value="DnaJ"/>
    <property type="match status" value="1"/>
</dbReference>
<dbReference type="SUPFAM" id="SSF46565">
    <property type="entry name" value="Chaperone J-domain"/>
    <property type="match status" value="1"/>
</dbReference>
<feature type="signal peptide" evidence="1">
    <location>
        <begin position="1"/>
        <end position="27"/>
    </location>
</feature>
<dbReference type="AlphaFoldDB" id="A0AA88S580"/>
<proteinExistence type="predicted"/>
<name>A0AA88S580_9ASTE</name>
<dbReference type="InterPro" id="IPR036869">
    <property type="entry name" value="J_dom_sf"/>
</dbReference>
<protein>
    <recommendedName>
        <fullName evidence="2">J domain-containing protein</fullName>
    </recommendedName>
</protein>
<dbReference type="EMBL" id="JAVXUP010005203">
    <property type="protein sequence ID" value="KAK2996353.1"/>
    <property type="molecule type" value="Genomic_DNA"/>
</dbReference>
<organism evidence="3 4">
    <name type="scientific">Escallonia herrerae</name>
    <dbReference type="NCBI Taxonomy" id="1293975"/>
    <lineage>
        <taxon>Eukaryota</taxon>
        <taxon>Viridiplantae</taxon>
        <taxon>Streptophyta</taxon>
        <taxon>Embryophyta</taxon>
        <taxon>Tracheophyta</taxon>
        <taxon>Spermatophyta</taxon>
        <taxon>Magnoliopsida</taxon>
        <taxon>eudicotyledons</taxon>
        <taxon>Gunneridae</taxon>
        <taxon>Pentapetalae</taxon>
        <taxon>asterids</taxon>
        <taxon>campanulids</taxon>
        <taxon>Escalloniales</taxon>
        <taxon>Escalloniaceae</taxon>
        <taxon>Escallonia</taxon>
    </lineage>
</organism>
<feature type="domain" description="J" evidence="2">
    <location>
        <begin position="17"/>
        <end position="101"/>
    </location>
</feature>
<dbReference type="PANTHER" id="PTHR45090">
    <property type="entry name" value="CHAPERONE PROTEIN DNAJ 20 CHLOROPLASTIC"/>
    <property type="match status" value="1"/>
</dbReference>
<dbReference type="PROSITE" id="PS50076">
    <property type="entry name" value="DNAJ_2"/>
    <property type="match status" value="1"/>
</dbReference>
<evidence type="ECO:0000259" key="2">
    <source>
        <dbReference type="PROSITE" id="PS50076"/>
    </source>
</evidence>
<dbReference type="Gene3D" id="1.10.287.110">
    <property type="entry name" value="DnaJ domain"/>
    <property type="match status" value="1"/>
</dbReference>
<keyword evidence="1" id="KW-0732">Signal</keyword>
<dbReference type="CDD" id="cd06257">
    <property type="entry name" value="DnaJ"/>
    <property type="match status" value="1"/>
</dbReference>
<keyword evidence="4" id="KW-1185">Reference proteome</keyword>
<evidence type="ECO:0000313" key="3">
    <source>
        <dbReference type="EMBL" id="KAK2996353.1"/>
    </source>
</evidence>
<reference evidence="3" key="1">
    <citation type="submission" date="2022-12" db="EMBL/GenBank/DDBJ databases">
        <title>Draft genome assemblies for two species of Escallonia (Escalloniales).</title>
        <authorList>
            <person name="Chanderbali A."/>
            <person name="Dervinis C."/>
            <person name="Anghel I."/>
            <person name="Soltis D."/>
            <person name="Soltis P."/>
            <person name="Zapata F."/>
        </authorList>
    </citation>
    <scope>NUCLEOTIDE SEQUENCE</scope>
    <source>
        <strain evidence="3">UCBG64.0493</strain>
        <tissue evidence="3">Leaf</tissue>
    </source>
</reference>
<dbReference type="PANTHER" id="PTHR45090:SF4">
    <property type="entry name" value="J DOMAIN-CONTAINING PROTEIN"/>
    <property type="match status" value="1"/>
</dbReference>
<evidence type="ECO:0000256" key="1">
    <source>
        <dbReference type="SAM" id="SignalP"/>
    </source>
</evidence>
<dbReference type="InterPro" id="IPR001623">
    <property type="entry name" value="DnaJ_domain"/>
</dbReference>
<comment type="caution">
    <text evidence="3">The sequence shown here is derived from an EMBL/GenBank/DDBJ whole genome shotgun (WGS) entry which is preliminary data.</text>
</comment>
<dbReference type="SMART" id="SM00271">
    <property type="entry name" value="DnaJ"/>
    <property type="match status" value="1"/>
</dbReference>
<dbReference type="GO" id="GO:0009507">
    <property type="term" value="C:chloroplast"/>
    <property type="evidence" value="ECO:0007669"/>
    <property type="project" value="TreeGrafter"/>
</dbReference>
<feature type="chain" id="PRO_5041697597" description="J domain-containing protein" evidence="1">
    <location>
        <begin position="28"/>
        <end position="181"/>
    </location>
</feature>
<gene>
    <name evidence="3" type="ORF">RJ639_025313</name>
</gene>
<sequence>MSSRASLLLSILLLLAVLLSMFNLSVSERIPFPCDNGTLSEIKKAYKQLARKYHPDVSRRSARRTVTPERTEEYTKTIIRVQETYETLSDPQTRASYDIDMSKGLHLAFSARKSGQNDQVKARQQLLMLSTSNVICAPSSDINTNHTLVAQPECCLDLLFGNDRKTCTSLTFETPRWLTYK</sequence>
<dbReference type="PRINTS" id="PR00625">
    <property type="entry name" value="JDOMAIN"/>
</dbReference>
<accession>A0AA88S580</accession>
<dbReference type="Proteomes" id="UP001188597">
    <property type="component" value="Unassembled WGS sequence"/>
</dbReference>
<dbReference type="InterPro" id="IPR053232">
    <property type="entry name" value="DnaJ_C/III_chloroplastic"/>
</dbReference>
<evidence type="ECO:0000313" key="4">
    <source>
        <dbReference type="Proteomes" id="UP001188597"/>
    </source>
</evidence>